<dbReference type="EMBL" id="JAZHXI010000002">
    <property type="protein sequence ID" value="KAL2074829.1"/>
    <property type="molecule type" value="Genomic_DNA"/>
</dbReference>
<sequence length="439" mass="49796">MNDSVSLVIGLTKPREETGMVHYDRTAALGGSRTKPGVYNTASISVPHLQNLLLSGEIVQGLTIVDFIIERHDIRNCLLVNVHLQDCMVINCTLRNCTLDSRTWILNDKVYGFKVAAWRSTFESCTITNSSIYHSQIGSSILINSRVEVGQIQISKMVQTTLSNLSVDHCDLDRCLVYNCSTVIDTLVNNTRVTTSPLALRRFPPEIRALIFEYTFQDAQSADRKRRRDILWTTSYADLEERLRMLYPHELIKALRGSNLSIYEEAVDVLYKSWTFKLKSGRFMSVEISRSSRQRLRSLSVDSITSLYSSNAIQILETFYQNIQFSELRDLHISLGYDVQDTLNGLMMVGKDWFSRFKKMRRLEVDVGFLQRYMVNMVGEISVCELVTRLNEILTVPGRLSTVGTCGGVSWFWDAGERGLLVNGKGDVVNEVDEDGLHG</sequence>
<dbReference type="Proteomes" id="UP001595075">
    <property type="component" value="Unassembled WGS sequence"/>
</dbReference>
<organism evidence="1 2">
    <name type="scientific">Oculimacula yallundae</name>
    <dbReference type="NCBI Taxonomy" id="86028"/>
    <lineage>
        <taxon>Eukaryota</taxon>
        <taxon>Fungi</taxon>
        <taxon>Dikarya</taxon>
        <taxon>Ascomycota</taxon>
        <taxon>Pezizomycotina</taxon>
        <taxon>Leotiomycetes</taxon>
        <taxon>Helotiales</taxon>
        <taxon>Ploettnerulaceae</taxon>
        <taxon>Oculimacula</taxon>
    </lineage>
</organism>
<evidence type="ECO:0000313" key="2">
    <source>
        <dbReference type="Proteomes" id="UP001595075"/>
    </source>
</evidence>
<dbReference type="Gene3D" id="2.160.20.80">
    <property type="entry name" value="E3 ubiquitin-protein ligase SopA"/>
    <property type="match status" value="1"/>
</dbReference>
<accession>A0ABR4CY60</accession>
<name>A0ABR4CY60_9HELO</name>
<gene>
    <name evidence="1" type="ORF">VTL71DRAFT_8608</name>
</gene>
<dbReference type="SUPFAM" id="SSF141571">
    <property type="entry name" value="Pentapeptide repeat-like"/>
    <property type="match status" value="1"/>
</dbReference>
<reference evidence="1 2" key="1">
    <citation type="journal article" date="2024" name="Commun. Biol.">
        <title>Comparative genomic analysis of thermophilic fungi reveals convergent evolutionary adaptations and gene losses.</title>
        <authorList>
            <person name="Steindorff A.S."/>
            <person name="Aguilar-Pontes M.V."/>
            <person name="Robinson A.J."/>
            <person name="Andreopoulos B."/>
            <person name="LaButti K."/>
            <person name="Kuo A."/>
            <person name="Mondo S."/>
            <person name="Riley R."/>
            <person name="Otillar R."/>
            <person name="Haridas S."/>
            <person name="Lipzen A."/>
            <person name="Grimwood J."/>
            <person name="Schmutz J."/>
            <person name="Clum A."/>
            <person name="Reid I.D."/>
            <person name="Moisan M.C."/>
            <person name="Butler G."/>
            <person name="Nguyen T.T.M."/>
            <person name="Dewar K."/>
            <person name="Conant G."/>
            <person name="Drula E."/>
            <person name="Henrissat B."/>
            <person name="Hansel C."/>
            <person name="Singer S."/>
            <person name="Hutchinson M.I."/>
            <person name="de Vries R.P."/>
            <person name="Natvig D.O."/>
            <person name="Powell A.J."/>
            <person name="Tsang A."/>
            <person name="Grigoriev I.V."/>
        </authorList>
    </citation>
    <scope>NUCLEOTIDE SEQUENCE [LARGE SCALE GENOMIC DNA]</scope>
    <source>
        <strain evidence="1 2">CBS 494.80</strain>
    </source>
</reference>
<comment type="caution">
    <text evidence="1">The sequence shown here is derived from an EMBL/GenBank/DDBJ whole genome shotgun (WGS) entry which is preliminary data.</text>
</comment>
<proteinExistence type="predicted"/>
<evidence type="ECO:0000313" key="1">
    <source>
        <dbReference type="EMBL" id="KAL2074829.1"/>
    </source>
</evidence>
<keyword evidence="2" id="KW-1185">Reference proteome</keyword>
<protein>
    <recommendedName>
        <fullName evidence="3">F-box domain-containing protein</fullName>
    </recommendedName>
</protein>
<evidence type="ECO:0008006" key="3">
    <source>
        <dbReference type="Google" id="ProtNLM"/>
    </source>
</evidence>